<feature type="compositionally biased region" description="Low complexity" evidence="7">
    <location>
        <begin position="939"/>
        <end position="968"/>
    </location>
</feature>
<reference evidence="10 11" key="1">
    <citation type="submission" date="2017-03" db="EMBL/GenBank/DDBJ databases">
        <title>An alternative strategy for trypanosome survival in the mammalian bloodstream revealed through genome and transcriptome analysis of the ubiquitous bovine parasite Trypanosoma (Megatrypanum) theileri.</title>
        <authorList>
            <person name="Kelly S."/>
            <person name="Ivens A."/>
            <person name="Mott A."/>
            <person name="O'Neill E."/>
            <person name="Emms D."/>
            <person name="Macleod O."/>
            <person name="Voorheis P."/>
            <person name="Matthews J."/>
            <person name="Matthews K."/>
            <person name="Carrington M."/>
        </authorList>
    </citation>
    <scope>NUCLEOTIDE SEQUENCE [LARGE SCALE GENOMIC DNA]</scope>
    <source>
        <strain evidence="10">Edinburgh</strain>
    </source>
</reference>
<accession>A0A1X0P833</accession>
<evidence type="ECO:0000256" key="2">
    <source>
        <dbReference type="ARBA" id="ARBA00022527"/>
    </source>
</evidence>
<evidence type="ECO:0000256" key="1">
    <source>
        <dbReference type="ARBA" id="ARBA00004167"/>
    </source>
</evidence>
<dbReference type="GO" id="GO:0004674">
    <property type="term" value="F:protein serine/threonine kinase activity"/>
    <property type="evidence" value="ECO:0007669"/>
    <property type="project" value="UniProtKB-KW"/>
</dbReference>
<evidence type="ECO:0000256" key="5">
    <source>
        <dbReference type="ARBA" id="ARBA00022777"/>
    </source>
</evidence>
<keyword evidence="6" id="KW-0067">ATP-binding</keyword>
<dbReference type="InterPro" id="IPR000719">
    <property type="entry name" value="Prot_kinase_dom"/>
</dbReference>
<dbReference type="OrthoDB" id="4062651at2759"/>
<dbReference type="InterPro" id="IPR008271">
    <property type="entry name" value="Ser/Thr_kinase_AS"/>
</dbReference>
<keyword evidence="8" id="KW-0812">Transmembrane</keyword>
<dbReference type="RefSeq" id="XP_028887182.1">
    <property type="nucleotide sequence ID" value="XM_029021760.1"/>
</dbReference>
<gene>
    <name evidence="10" type="ORF">TM35_000024420</name>
</gene>
<keyword evidence="5 10" id="KW-0418">Kinase</keyword>
<keyword evidence="8" id="KW-0472">Membrane</keyword>
<comment type="caution">
    <text evidence="10">The sequence shown here is derived from an EMBL/GenBank/DDBJ whole genome shotgun (WGS) entry which is preliminary data.</text>
</comment>
<dbReference type="PANTHER" id="PTHR11584:SF369">
    <property type="entry name" value="MITOGEN-ACTIVATED PROTEIN KINASE KINASE KINASE 19-RELATED"/>
    <property type="match status" value="1"/>
</dbReference>
<dbReference type="SUPFAM" id="SSF55073">
    <property type="entry name" value="Nucleotide cyclase"/>
    <property type="match status" value="1"/>
</dbReference>
<evidence type="ECO:0000313" key="11">
    <source>
        <dbReference type="Proteomes" id="UP000192257"/>
    </source>
</evidence>
<dbReference type="GO" id="GO:0005524">
    <property type="term" value="F:ATP binding"/>
    <property type="evidence" value="ECO:0007669"/>
    <property type="project" value="UniProtKB-KW"/>
</dbReference>
<name>A0A1X0P833_9TRYP</name>
<feature type="domain" description="Protein kinase" evidence="9">
    <location>
        <begin position="1060"/>
        <end position="1312"/>
    </location>
</feature>
<keyword evidence="8" id="KW-1133">Transmembrane helix</keyword>
<evidence type="ECO:0000256" key="8">
    <source>
        <dbReference type="SAM" id="Phobius"/>
    </source>
</evidence>
<dbReference type="GO" id="GO:0016020">
    <property type="term" value="C:membrane"/>
    <property type="evidence" value="ECO:0007669"/>
    <property type="project" value="UniProtKB-SubCell"/>
</dbReference>
<keyword evidence="4" id="KW-0547">Nucleotide-binding</keyword>
<dbReference type="SUPFAM" id="SSF56112">
    <property type="entry name" value="Protein kinase-like (PK-like)"/>
    <property type="match status" value="1"/>
</dbReference>
<evidence type="ECO:0000256" key="6">
    <source>
        <dbReference type="ARBA" id="ARBA00022840"/>
    </source>
</evidence>
<dbReference type="VEuPathDB" id="TriTrypDB:TM35_000024420"/>
<feature type="transmembrane region" description="Helical" evidence="8">
    <location>
        <begin position="129"/>
        <end position="151"/>
    </location>
</feature>
<dbReference type="Proteomes" id="UP000192257">
    <property type="component" value="Unassembled WGS sequence"/>
</dbReference>
<comment type="subcellular location">
    <subcellularLocation>
        <location evidence="1">Membrane</location>
        <topology evidence="1">Single-pass membrane protein</topology>
    </subcellularLocation>
</comment>
<dbReference type="GeneID" id="39981540"/>
<dbReference type="Gene3D" id="3.30.70.1230">
    <property type="entry name" value="Nucleotide cyclase"/>
    <property type="match status" value="1"/>
</dbReference>
<keyword evidence="11" id="KW-1185">Reference proteome</keyword>
<keyword evidence="2" id="KW-0723">Serine/threonine-protein kinase</keyword>
<sequence>MGCSGVDRVNENREGVGTVPHSSTDAVEMTNIQPNPLVLSGPLLSSSEQSLLGKKGFNSPRIKFISDKVDPVTRDREYKAHSMDIEEGTFYNQSGANIISSEREIPCLVQKEPTEGLKDVKKSNCFICILLLIFSVLIGVAGGIATGFVGYHYNMRNQRAALSVKNSIVLNSSVGVLHSLQNDLKSGSLSLLNFIDYMGTNFSTSDEMLDAYNETFFTYTTLAFRGTTGVDRYGVYIPFCTPDLVSSGNCPDGVYLEYTCQPLRGGERKCYYRTATKGMEEVYEVGINEYGAVKNMSWLGSKKFVGDPVNLTRLENNQSAYYLESGVSTSSDGSLHSTLTYQRVWVKGDRYIISTASGYTSNWFRIFDESLHKADISYAMIFDTTGDILAYSYGSKVYPTGIPCKSLDPDGVDLKNLTRIAGCGKNGGDVLDGIVDLLESSRNSTFGLSHYPGIDRATVMEHDGYVIAIQTFLDILGENLSHRTFFAAYTTPIVKGLDEQNALQIMICIVIVVVSICILGGVSLFSINQLQKTLQLVSELAVNVSTYDLEKMQKVLDRSELGCNAWFGFLGGNLLREEFSKILFNLKAYRPFLPQALLTNLSHGVRDSNQSGSDSFEPPLCDDDYNMRSYGISGGALLPSPQLGLIDRNTGYHNEVNEDSVYLATGGCPLKRLKSVKGTVIVIQLLDCIIEESGSVSLIDHFLAFVLQHVRGNGGVADHIGTDQVIATFNFHIPVIRHQQKACQCAIAIQEDCQKAELRVAIAIASGSNYVCTVGTDEQKARVVAGDSVDFAKQLVTLNPYLGVTILVTQQVAHASGVVVVPVDNVEVYSPRCHAMTRHLVLEVVSLHHQPLSPEQSLTKEVFHLILARQQERALQAVADFMRRFPTRAEVPWRARRLYELCSRNAALIDSGYFRRALYWTPLEGEAWLQRSISNTYSNSNNNSSNNNSGSNNNNTNNNNNNNNNNSTAIVGGSASHRVCDVERAKEKIDEHSQSGKRTVVMKAISQGEDALISVFLNDEDSPEEGDDAVEHRGLRVIQDSLSRPPLPRCVEDINQQIFYRTDELLGKGQFGEVYLAISSSGSFVATKVFPLEDDNGAALVREVEALIQLRHDHILTYDTCAIQDGFFFIFTEYMAAGNMRKLISRLGQIPEEAARKYSRDILYGLQFLHSMKYVHCDVKPDNVLLSSEGTCKLGDFGTVRLSRSLTDRVAAIRGTPRYMAPEAVLGNWTVKADVYSFGLTVAHMLLGHNPWSHYIEPDEHFIVRLARNTGDMKPDLPTGLKDKELESAIHSCCEFDPSKRPSVDDLISLLS</sequence>
<evidence type="ECO:0000256" key="3">
    <source>
        <dbReference type="ARBA" id="ARBA00022679"/>
    </source>
</evidence>
<evidence type="ECO:0000313" key="10">
    <source>
        <dbReference type="EMBL" id="ORC93116.1"/>
    </source>
</evidence>
<proteinExistence type="predicted"/>
<organism evidence="10 11">
    <name type="scientific">Trypanosoma theileri</name>
    <dbReference type="NCBI Taxonomy" id="67003"/>
    <lineage>
        <taxon>Eukaryota</taxon>
        <taxon>Discoba</taxon>
        <taxon>Euglenozoa</taxon>
        <taxon>Kinetoplastea</taxon>
        <taxon>Metakinetoplastina</taxon>
        <taxon>Trypanosomatida</taxon>
        <taxon>Trypanosomatidae</taxon>
        <taxon>Trypanosoma</taxon>
    </lineage>
</organism>
<dbReference type="EMBL" id="NBCO01000002">
    <property type="protein sequence ID" value="ORC93116.1"/>
    <property type="molecule type" value="Genomic_DNA"/>
</dbReference>
<dbReference type="Pfam" id="PF00069">
    <property type="entry name" value="Pkinase"/>
    <property type="match status" value="1"/>
</dbReference>
<evidence type="ECO:0000256" key="4">
    <source>
        <dbReference type="ARBA" id="ARBA00022741"/>
    </source>
</evidence>
<keyword evidence="3" id="KW-0808">Transferase</keyword>
<dbReference type="PROSITE" id="PS00108">
    <property type="entry name" value="PROTEIN_KINASE_ST"/>
    <property type="match status" value="1"/>
</dbReference>
<feature type="transmembrane region" description="Helical" evidence="8">
    <location>
        <begin position="505"/>
        <end position="527"/>
    </location>
</feature>
<evidence type="ECO:0000259" key="9">
    <source>
        <dbReference type="PROSITE" id="PS50011"/>
    </source>
</evidence>
<feature type="region of interest" description="Disordered" evidence="7">
    <location>
        <begin position="939"/>
        <end position="971"/>
    </location>
</feature>
<dbReference type="PANTHER" id="PTHR11584">
    <property type="entry name" value="SERINE/THREONINE PROTEIN KINASE"/>
    <property type="match status" value="1"/>
</dbReference>
<dbReference type="PROSITE" id="PS50011">
    <property type="entry name" value="PROTEIN_KINASE_DOM"/>
    <property type="match status" value="1"/>
</dbReference>
<feature type="region of interest" description="Disordered" evidence="7">
    <location>
        <begin position="1"/>
        <end position="22"/>
    </location>
</feature>
<evidence type="ECO:0000256" key="7">
    <source>
        <dbReference type="SAM" id="MobiDB-lite"/>
    </source>
</evidence>
<dbReference type="SMART" id="SM00220">
    <property type="entry name" value="S_TKc"/>
    <property type="match status" value="1"/>
</dbReference>
<dbReference type="Gene3D" id="1.10.510.10">
    <property type="entry name" value="Transferase(Phosphotransferase) domain 1"/>
    <property type="match status" value="1"/>
</dbReference>
<protein>
    <submittedName>
        <fullName evidence="10">Mitogen-activated protein kinase-like protein</fullName>
    </submittedName>
</protein>
<dbReference type="InterPro" id="IPR029787">
    <property type="entry name" value="Nucleotide_cyclase"/>
</dbReference>
<dbReference type="InterPro" id="IPR011009">
    <property type="entry name" value="Kinase-like_dom_sf"/>
</dbReference>